<comment type="caution">
    <text evidence="1">The sequence shown here is derived from an EMBL/GenBank/DDBJ whole genome shotgun (WGS) entry which is preliminary data.</text>
</comment>
<evidence type="ECO:0000313" key="2">
    <source>
        <dbReference type="Proteomes" id="UP000438429"/>
    </source>
</evidence>
<name>A0A6A4SWE0_SCOMX</name>
<organism evidence="1 2">
    <name type="scientific">Scophthalmus maximus</name>
    <name type="common">Turbot</name>
    <name type="synonym">Psetta maxima</name>
    <dbReference type="NCBI Taxonomy" id="52904"/>
    <lineage>
        <taxon>Eukaryota</taxon>
        <taxon>Metazoa</taxon>
        <taxon>Chordata</taxon>
        <taxon>Craniata</taxon>
        <taxon>Vertebrata</taxon>
        <taxon>Euteleostomi</taxon>
        <taxon>Actinopterygii</taxon>
        <taxon>Neopterygii</taxon>
        <taxon>Teleostei</taxon>
        <taxon>Neoteleostei</taxon>
        <taxon>Acanthomorphata</taxon>
        <taxon>Carangaria</taxon>
        <taxon>Pleuronectiformes</taxon>
        <taxon>Pleuronectoidei</taxon>
        <taxon>Scophthalmidae</taxon>
        <taxon>Scophthalmus</taxon>
    </lineage>
</organism>
<accession>A0A6A4SWE0</accession>
<dbReference type="EMBL" id="VEVO01000011">
    <property type="protein sequence ID" value="KAF0035384.1"/>
    <property type="molecule type" value="Genomic_DNA"/>
</dbReference>
<protein>
    <submittedName>
        <fullName evidence="1">Uncharacterized protein</fullName>
    </submittedName>
</protein>
<proteinExistence type="predicted"/>
<gene>
    <name evidence="1" type="ORF">F2P81_013142</name>
</gene>
<evidence type="ECO:0000313" key="1">
    <source>
        <dbReference type="EMBL" id="KAF0035384.1"/>
    </source>
</evidence>
<dbReference type="AlphaFoldDB" id="A0A6A4SWE0"/>
<dbReference type="Gene3D" id="3.30.70.1820">
    <property type="entry name" value="L1 transposable element, RRM domain"/>
    <property type="match status" value="1"/>
</dbReference>
<reference evidence="1 2" key="1">
    <citation type="submission" date="2019-06" db="EMBL/GenBank/DDBJ databases">
        <title>Draft genomes of female and male turbot (Scophthalmus maximus).</title>
        <authorList>
            <person name="Xu H."/>
            <person name="Xu X.-W."/>
            <person name="Shao C."/>
            <person name="Chen S."/>
        </authorList>
    </citation>
    <scope>NUCLEOTIDE SEQUENCE [LARGE SCALE GENOMIC DNA]</scope>
    <source>
        <strain evidence="1">Ysfricsl-2016a</strain>
        <tissue evidence="1">Blood</tissue>
    </source>
</reference>
<sequence>MGQHSTDAKLDLIGKQMEDNLKEVRENVGQLREYMDKLGEERKQGLDSFREDTNRKFETVDVDMWAQKKDIEMLEKRTADVEEWSTEIQEILKTSLDQQSKLREKVSNFEGRSRRNNIRMRGLKEGVEGDLVTEYVYKLIHKELELAPKPQPNKPPRAIIVNFLRFDVKENVLRTAWRMPVEVEGRRVTFDHD</sequence>
<dbReference type="Proteomes" id="UP000438429">
    <property type="component" value="Unassembled WGS sequence"/>
</dbReference>